<organism evidence="3 4">
    <name type="scientific">Perkinsus olseni</name>
    <name type="common">Perkinsus atlanticus</name>
    <dbReference type="NCBI Taxonomy" id="32597"/>
    <lineage>
        <taxon>Eukaryota</taxon>
        <taxon>Sar</taxon>
        <taxon>Alveolata</taxon>
        <taxon>Perkinsozoa</taxon>
        <taxon>Perkinsea</taxon>
        <taxon>Perkinsida</taxon>
        <taxon>Perkinsidae</taxon>
        <taxon>Perkinsus</taxon>
    </lineage>
</organism>
<name>A0A7J6PE58_PEROL</name>
<dbReference type="OrthoDB" id="9909019at2759"/>
<dbReference type="Proteomes" id="UP000541610">
    <property type="component" value="Unassembled WGS sequence"/>
</dbReference>
<feature type="compositionally biased region" description="Pro residues" evidence="1">
    <location>
        <begin position="333"/>
        <end position="343"/>
    </location>
</feature>
<gene>
    <name evidence="3" type="primary">ZDHHC15_5</name>
    <name evidence="3" type="ORF">FOZ60_009160</name>
</gene>
<reference evidence="3 4" key="1">
    <citation type="submission" date="2020-04" db="EMBL/GenBank/DDBJ databases">
        <title>Perkinsus olseni comparative genomics.</title>
        <authorList>
            <person name="Bogema D.R."/>
        </authorList>
    </citation>
    <scope>NUCLEOTIDE SEQUENCE [LARGE SCALE GENOMIC DNA]</scope>
    <source>
        <strain evidence="3">00978-12</strain>
    </source>
</reference>
<protein>
    <submittedName>
        <fullName evidence="3">Palmitoyltransferase zdhhc15</fullName>
    </submittedName>
</protein>
<feature type="compositionally biased region" description="Basic and acidic residues" evidence="1">
    <location>
        <begin position="400"/>
        <end position="419"/>
    </location>
</feature>
<evidence type="ECO:0000313" key="4">
    <source>
        <dbReference type="Proteomes" id="UP000541610"/>
    </source>
</evidence>
<feature type="compositionally biased region" description="Polar residues" evidence="1">
    <location>
        <begin position="390"/>
        <end position="399"/>
    </location>
</feature>
<feature type="transmembrane region" description="Helical" evidence="2">
    <location>
        <begin position="171"/>
        <end position="198"/>
    </location>
</feature>
<dbReference type="GO" id="GO:0016409">
    <property type="term" value="F:palmitoyltransferase activity"/>
    <property type="evidence" value="ECO:0007669"/>
    <property type="project" value="InterPro"/>
</dbReference>
<keyword evidence="2" id="KW-0472">Membrane</keyword>
<feature type="compositionally biased region" description="Pro residues" evidence="1">
    <location>
        <begin position="376"/>
        <end position="388"/>
    </location>
</feature>
<keyword evidence="3" id="KW-0808">Transferase</keyword>
<dbReference type="EMBL" id="JABANP010000037">
    <property type="protein sequence ID" value="KAF4694046.1"/>
    <property type="molecule type" value="Genomic_DNA"/>
</dbReference>
<dbReference type="InterPro" id="IPR039859">
    <property type="entry name" value="PFA4/ZDH16/20/ERF2-like"/>
</dbReference>
<sequence length="673" mass="74771">MPDSPPSFPSAPATVPDREPARFLPVIFVCTIIFTLWGIYNFVHVLPLLQLDRPAVVHHDVAQKGWIELIIFNSLFAMLLVCYTLCVVVSPGEIPDTDEWLCNGEEDEPVVADSVLPGKPTGNALLLKAAAVFRCTREETKWFKPDRCHHCRVCKKCTRYAVDEEEPLGRVFLLVFGMVLSSLFALLLTAFFSFHIWLAFKAMTTIEYCEKSTQKLGFSGSIYHRGCYGDFVAVVGPNPLFWLLPIACGRGDGMTFVREDTERNNRSPVTSGSKEDQTRVNEIHEGVDPSPLVDEVHRSPESKRVEKYGADAHDAPESTRGGLEYSYGADRQMPPPGPSPKSPPTQSMRGAMGGPPPPPPMSRMDEMPAHDDYARAPPPPPRRQPYPPQNSHAQYSTQSSDRELPPRDYRARQPESDEPLRRDVLHYIYEQTSNVHQHSEECTAAIMQCLTQLLNALEIGMHKTEGRVIENMSLNAELQHDLMKSLSKLDTVTRYCSDNEAHLVENLSETKSSARFIQQRFEQDGNKLDSIQTHLMQLTVVMGGEGFCSHRIEASAGGAPTYNDMKAHNEETISAISSRFASLNSTLQKLGHDVAEVKAQNVTLMSALTSVSERLSWLERADQDRLRRSSAASTPKAVIPTTAPHIRTPGAAAVSSNEVDLLSSNDMSYGVQP</sequence>
<feature type="compositionally biased region" description="Basic and acidic residues" evidence="1">
    <location>
        <begin position="294"/>
        <end position="317"/>
    </location>
</feature>
<feature type="region of interest" description="Disordered" evidence="1">
    <location>
        <begin position="259"/>
        <end position="419"/>
    </location>
</feature>
<proteinExistence type="predicted"/>
<evidence type="ECO:0000313" key="3">
    <source>
        <dbReference type="EMBL" id="KAF4694046.1"/>
    </source>
</evidence>
<keyword evidence="2" id="KW-1133">Transmembrane helix</keyword>
<dbReference type="PANTHER" id="PTHR12246">
    <property type="entry name" value="PALMITOYLTRANSFERASE ZDHHC16"/>
    <property type="match status" value="1"/>
</dbReference>
<feature type="compositionally biased region" description="Basic and acidic residues" evidence="1">
    <location>
        <begin position="273"/>
        <end position="287"/>
    </location>
</feature>
<accession>A0A7J6PE58</accession>
<feature type="transmembrane region" description="Helical" evidence="2">
    <location>
        <begin position="70"/>
        <end position="90"/>
    </location>
</feature>
<feature type="transmembrane region" description="Helical" evidence="2">
    <location>
        <begin position="23"/>
        <end position="49"/>
    </location>
</feature>
<evidence type="ECO:0000256" key="1">
    <source>
        <dbReference type="SAM" id="MobiDB-lite"/>
    </source>
</evidence>
<evidence type="ECO:0000256" key="2">
    <source>
        <dbReference type="SAM" id="Phobius"/>
    </source>
</evidence>
<comment type="caution">
    <text evidence="3">The sequence shown here is derived from an EMBL/GenBank/DDBJ whole genome shotgun (WGS) entry which is preliminary data.</text>
</comment>
<keyword evidence="2" id="KW-0812">Transmembrane</keyword>
<dbReference type="AlphaFoldDB" id="A0A7J6PE58"/>
<feature type="compositionally biased region" description="Basic and acidic residues" evidence="1">
    <location>
        <begin position="363"/>
        <end position="374"/>
    </location>
</feature>